<dbReference type="Pfam" id="PF19068">
    <property type="entry name" value="DUF5764"/>
    <property type="match status" value="1"/>
</dbReference>
<evidence type="ECO:0000256" key="1">
    <source>
        <dbReference type="SAM" id="MobiDB-lite"/>
    </source>
</evidence>
<dbReference type="Proteomes" id="UP000594342">
    <property type="component" value="Unassembled WGS sequence"/>
</dbReference>
<proteinExistence type="predicted"/>
<evidence type="ECO:0000313" key="3">
    <source>
        <dbReference type="Proteomes" id="UP000594342"/>
    </source>
</evidence>
<feature type="region of interest" description="Disordered" evidence="1">
    <location>
        <begin position="294"/>
        <end position="542"/>
    </location>
</feature>
<gene>
    <name evidence="2" type="ORF">YASMINEVIRUS_569</name>
</gene>
<organism evidence="2 3">
    <name type="scientific">Yasminevirus sp. GU-2018</name>
    <dbReference type="NCBI Taxonomy" id="2420051"/>
    <lineage>
        <taxon>Viruses</taxon>
        <taxon>Varidnaviria</taxon>
        <taxon>Bamfordvirae</taxon>
        <taxon>Nucleocytoviricota</taxon>
        <taxon>Megaviricetes</taxon>
        <taxon>Imitervirales</taxon>
        <taxon>Mimiviridae</taxon>
        <taxon>Klosneuvirinae</taxon>
        <taxon>Yasminevirus</taxon>
        <taxon>Yasminevirus saudimassiliense</taxon>
    </lineage>
</organism>
<feature type="compositionally biased region" description="Basic and acidic residues" evidence="1">
    <location>
        <begin position="449"/>
        <end position="498"/>
    </location>
</feature>
<feature type="region of interest" description="Disordered" evidence="1">
    <location>
        <begin position="230"/>
        <end position="258"/>
    </location>
</feature>
<dbReference type="EMBL" id="UPSH01000001">
    <property type="protein sequence ID" value="VBB18106.1"/>
    <property type="molecule type" value="Genomic_DNA"/>
</dbReference>
<feature type="compositionally biased region" description="Polar residues" evidence="1">
    <location>
        <begin position="338"/>
        <end position="351"/>
    </location>
</feature>
<name>A0A5K0UAI5_9VIRU</name>
<reference evidence="2 3" key="1">
    <citation type="submission" date="2018-10" db="EMBL/GenBank/DDBJ databases">
        <authorList>
            <consortium name="IHU Genomes"/>
        </authorList>
    </citation>
    <scope>NUCLEOTIDE SEQUENCE [LARGE SCALE GENOMIC DNA]</scope>
    <source>
        <strain evidence="2 3">A1</strain>
    </source>
</reference>
<sequence length="542" mass="61495">MDRLKDMLTMDPCYEQHIVSIKQVYEDHLLSILVPAMYEGFQSLYKRAYEIEQKFITATKKNPDVENPGILVLFQTLIKQIPSLNTHKIRIETDRIKSSTKSAEVFDDLVRAVCKSNIILLTYNVDHKRKNLLQTKYHENVIVHDFVHSCYVQSARVFYGCPELFYHKQEAIILNQNKRTCYKIIKEAIKDGIRLMLPMKEILLEYVKQKYEQKDKPYVFFANNGYYPGQNPHQHPGANGQQGYFGNPGNAFNQPGYPGFDPSNMMKAPVGVEQEEFMNVNQMIDRDLNRYKNNSEHSLLDDDDDYDPENQTTQDVTEETDETNENSFGEDTSHAKQNDFSLLLSSDSQTDPDNKEGDDTNGSNNKDSLIEDPKGGGSKGDSGKDSQQKESNDKAEIRETSPPEKGAEKPKDNDKSKMSDSDRGLKLIDISGSVSKKGAASTYFNETMPDIRKRVVEYKNEKKKLKEGSKKEEPKKITTKSSPKEGHDKTKNDQDAIKITRSNSNTIDSLSTSSESKKKSSKGSGKGDDKKLDNIVNDLLKA</sequence>
<evidence type="ECO:0000313" key="2">
    <source>
        <dbReference type="EMBL" id="VBB18106.1"/>
    </source>
</evidence>
<dbReference type="InterPro" id="IPR043913">
    <property type="entry name" value="DUF5764"/>
</dbReference>
<comment type="caution">
    <text evidence="2">The sequence shown here is derived from an EMBL/GenBank/DDBJ whole genome shotgun (WGS) entry which is preliminary data.</text>
</comment>
<keyword evidence="3" id="KW-1185">Reference proteome</keyword>
<feature type="compositionally biased region" description="Low complexity" evidence="1">
    <location>
        <begin position="502"/>
        <end position="514"/>
    </location>
</feature>
<protein>
    <submittedName>
        <fullName evidence="2">Uncharacterized protein</fullName>
    </submittedName>
</protein>
<feature type="compositionally biased region" description="Basic and acidic residues" evidence="1">
    <location>
        <begin position="381"/>
        <end position="426"/>
    </location>
</feature>
<accession>A0A5K0UAI5</accession>